<accession>A0ACC0JF32</accession>
<comment type="caution">
    <text evidence="1">The sequence shown here is derived from an EMBL/GenBank/DDBJ whole genome shotgun (WGS) entry which is preliminary data.</text>
</comment>
<proteinExistence type="predicted"/>
<dbReference type="EMBL" id="CM046110">
    <property type="protein sequence ID" value="KAI8422654.1"/>
    <property type="molecule type" value="Genomic_DNA"/>
</dbReference>
<protein>
    <submittedName>
        <fullName evidence="1">Uncharacterized protein</fullName>
    </submittedName>
</protein>
<gene>
    <name evidence="1" type="ORF">MSG28_006426</name>
</gene>
<reference evidence="1 2" key="1">
    <citation type="journal article" date="2022" name="Genome Biol. Evol.">
        <title>The Spruce Budworm Genome: Reconstructing the Evolutionary History of Antifreeze Proteins.</title>
        <authorList>
            <person name="Beliveau C."/>
            <person name="Gagne P."/>
            <person name="Picq S."/>
            <person name="Vernygora O."/>
            <person name="Keeling C.I."/>
            <person name="Pinkney K."/>
            <person name="Doucet D."/>
            <person name="Wen F."/>
            <person name="Johnston J.S."/>
            <person name="Maaroufi H."/>
            <person name="Boyle B."/>
            <person name="Laroche J."/>
            <person name="Dewar K."/>
            <person name="Juretic N."/>
            <person name="Blackburn G."/>
            <person name="Nisole A."/>
            <person name="Brunet B."/>
            <person name="Brandao M."/>
            <person name="Lumley L."/>
            <person name="Duan J."/>
            <person name="Quan G."/>
            <person name="Lucarotti C.J."/>
            <person name="Roe A.D."/>
            <person name="Sperling F.A.H."/>
            <person name="Levesque R.C."/>
            <person name="Cusson M."/>
        </authorList>
    </citation>
    <scope>NUCLEOTIDE SEQUENCE [LARGE SCALE GENOMIC DNA]</scope>
    <source>
        <strain evidence="1">Glfc:IPQL:Cfum</strain>
    </source>
</reference>
<evidence type="ECO:0000313" key="1">
    <source>
        <dbReference type="EMBL" id="KAI8422654.1"/>
    </source>
</evidence>
<keyword evidence="2" id="KW-1185">Reference proteome</keyword>
<organism evidence="1 2">
    <name type="scientific">Choristoneura fumiferana</name>
    <name type="common">Spruce budworm moth</name>
    <name type="synonym">Archips fumiferana</name>
    <dbReference type="NCBI Taxonomy" id="7141"/>
    <lineage>
        <taxon>Eukaryota</taxon>
        <taxon>Metazoa</taxon>
        <taxon>Ecdysozoa</taxon>
        <taxon>Arthropoda</taxon>
        <taxon>Hexapoda</taxon>
        <taxon>Insecta</taxon>
        <taxon>Pterygota</taxon>
        <taxon>Neoptera</taxon>
        <taxon>Endopterygota</taxon>
        <taxon>Lepidoptera</taxon>
        <taxon>Glossata</taxon>
        <taxon>Ditrysia</taxon>
        <taxon>Tortricoidea</taxon>
        <taxon>Tortricidae</taxon>
        <taxon>Tortricinae</taxon>
        <taxon>Choristoneura</taxon>
    </lineage>
</organism>
<evidence type="ECO:0000313" key="2">
    <source>
        <dbReference type="Proteomes" id="UP001064048"/>
    </source>
</evidence>
<sequence length="156" mass="17080">MSSIGDEEPPDRGGTPSPLTWNPTQIPDSAARAVAKPGNKRPASIQLENADMSHSQSSLGSPSQRPHSYTKTITMERRPRPPPGKSYDAQAHRAITFTPQSSLPNGCALLHQDNSMPNDNLADLITKMLINLLSKFSDIIPNRSSKLHLPKSRKKH</sequence>
<dbReference type="Proteomes" id="UP001064048">
    <property type="component" value="Chromosome 10"/>
</dbReference>
<name>A0ACC0JF32_CHOFU</name>